<dbReference type="Pfam" id="PF00583">
    <property type="entry name" value="Acetyltransf_1"/>
    <property type="match status" value="1"/>
</dbReference>
<dbReference type="EMBL" id="JAANER010000007">
    <property type="protein sequence ID" value="KAG9187200.1"/>
    <property type="molecule type" value="Genomic_DNA"/>
</dbReference>
<dbReference type="Proteomes" id="UP001199106">
    <property type="component" value="Unassembled WGS sequence"/>
</dbReference>
<comment type="caution">
    <text evidence="2">The sequence shown here is derived from an EMBL/GenBank/DDBJ whole genome shotgun (WGS) entry which is preliminary data.</text>
</comment>
<organism evidence="2 3">
    <name type="scientific">Alternaria panax</name>
    <dbReference type="NCBI Taxonomy" id="48097"/>
    <lineage>
        <taxon>Eukaryota</taxon>
        <taxon>Fungi</taxon>
        <taxon>Dikarya</taxon>
        <taxon>Ascomycota</taxon>
        <taxon>Pezizomycotina</taxon>
        <taxon>Dothideomycetes</taxon>
        <taxon>Pleosporomycetidae</taxon>
        <taxon>Pleosporales</taxon>
        <taxon>Pleosporineae</taxon>
        <taxon>Pleosporaceae</taxon>
        <taxon>Alternaria</taxon>
        <taxon>Alternaria sect. Panax</taxon>
    </lineage>
</organism>
<evidence type="ECO:0000313" key="3">
    <source>
        <dbReference type="Proteomes" id="UP001199106"/>
    </source>
</evidence>
<name>A0AAD4I364_9PLEO</name>
<sequence>MSLALFPTRAALLNTAVANSEEYWTGHRAECRDLHVCGVRPDYQGKGAGKVLVRQGVREAQQEGEDFVASVLYGEKNRGFYGKVGMSVQASGTAGEGGGIALFTS</sequence>
<keyword evidence="3" id="KW-1185">Reference proteome</keyword>
<dbReference type="Gene3D" id="3.40.630.30">
    <property type="match status" value="1"/>
</dbReference>
<evidence type="ECO:0000259" key="1">
    <source>
        <dbReference type="Pfam" id="PF00583"/>
    </source>
</evidence>
<evidence type="ECO:0000313" key="2">
    <source>
        <dbReference type="EMBL" id="KAG9187200.1"/>
    </source>
</evidence>
<dbReference type="InterPro" id="IPR016181">
    <property type="entry name" value="Acyl_CoA_acyltransferase"/>
</dbReference>
<feature type="domain" description="N-acetyltransferase" evidence="1">
    <location>
        <begin position="28"/>
        <end position="85"/>
    </location>
</feature>
<dbReference type="GO" id="GO:0016747">
    <property type="term" value="F:acyltransferase activity, transferring groups other than amino-acyl groups"/>
    <property type="evidence" value="ECO:0007669"/>
    <property type="project" value="InterPro"/>
</dbReference>
<dbReference type="SUPFAM" id="SSF55729">
    <property type="entry name" value="Acyl-CoA N-acyltransferases (Nat)"/>
    <property type="match status" value="1"/>
</dbReference>
<dbReference type="AlphaFoldDB" id="A0AAD4I364"/>
<accession>A0AAD4I364</accession>
<dbReference type="CDD" id="cd04301">
    <property type="entry name" value="NAT_SF"/>
    <property type="match status" value="1"/>
</dbReference>
<reference evidence="2" key="1">
    <citation type="submission" date="2021-07" db="EMBL/GenBank/DDBJ databases">
        <title>Genome Resource of American Ginseng Black Spot Pathogen Alternaria panax.</title>
        <authorList>
            <person name="Qiu C."/>
            <person name="Wang W."/>
            <person name="Liu Z."/>
        </authorList>
    </citation>
    <scope>NUCLEOTIDE SEQUENCE</scope>
    <source>
        <strain evidence="2">BNCC115425</strain>
    </source>
</reference>
<gene>
    <name evidence="2" type="ORF">G6011_05071</name>
</gene>
<protein>
    <recommendedName>
        <fullName evidence="1">N-acetyltransferase domain-containing protein</fullName>
    </recommendedName>
</protein>
<dbReference type="InterPro" id="IPR000182">
    <property type="entry name" value="GNAT_dom"/>
</dbReference>
<proteinExistence type="predicted"/>